<accession>A0A1I8IHB7</accession>
<dbReference type="AlphaFoldDB" id="A0A1I8IHB7"/>
<feature type="region of interest" description="Disordered" evidence="13">
    <location>
        <begin position="379"/>
        <end position="437"/>
    </location>
</feature>
<evidence type="ECO:0000256" key="8">
    <source>
        <dbReference type="ARBA" id="ARBA00023054"/>
    </source>
</evidence>
<keyword evidence="8" id="KW-0175">Coiled coil</keyword>
<keyword evidence="11" id="KW-0472">Membrane</keyword>
<evidence type="ECO:0000256" key="9">
    <source>
        <dbReference type="ARBA" id="ARBA00023121"/>
    </source>
</evidence>
<evidence type="ECO:0000313" key="16">
    <source>
        <dbReference type="WBParaSite" id="maker-uti_cns_0012439-snap-gene-0.3-mRNA-1"/>
    </source>
</evidence>
<organism evidence="15 16">
    <name type="scientific">Macrostomum lignano</name>
    <dbReference type="NCBI Taxonomy" id="282301"/>
    <lineage>
        <taxon>Eukaryota</taxon>
        <taxon>Metazoa</taxon>
        <taxon>Spiralia</taxon>
        <taxon>Lophotrochozoa</taxon>
        <taxon>Platyhelminthes</taxon>
        <taxon>Rhabditophora</taxon>
        <taxon>Macrostomorpha</taxon>
        <taxon>Macrostomida</taxon>
        <taxon>Macrostomidae</taxon>
        <taxon>Macrostomum</taxon>
    </lineage>
</organism>
<evidence type="ECO:0000313" key="15">
    <source>
        <dbReference type="Proteomes" id="UP000095280"/>
    </source>
</evidence>
<dbReference type="PANTHER" id="PTHR21771:SF0">
    <property type="entry name" value="MITOCHONDRIA-EATING PROTEIN"/>
    <property type="match status" value="1"/>
</dbReference>
<dbReference type="GO" id="GO:0035695">
    <property type="term" value="P:mitophagy by internal vacuole formation"/>
    <property type="evidence" value="ECO:0007669"/>
    <property type="project" value="TreeGrafter"/>
</dbReference>
<evidence type="ECO:0000259" key="14">
    <source>
        <dbReference type="Pfam" id="PF16026"/>
    </source>
</evidence>
<name>A0A1I8IHB7_9PLAT</name>
<evidence type="ECO:0000256" key="5">
    <source>
        <dbReference type="ARBA" id="ARBA00019863"/>
    </source>
</evidence>
<dbReference type="GO" id="GO:0005741">
    <property type="term" value="C:mitochondrial outer membrane"/>
    <property type="evidence" value="ECO:0007669"/>
    <property type="project" value="UniProtKB-SubCell"/>
</dbReference>
<feature type="region of interest" description="Disordered" evidence="13">
    <location>
        <begin position="350"/>
        <end position="369"/>
    </location>
</feature>
<feature type="region of interest" description="Disordered" evidence="13">
    <location>
        <begin position="1137"/>
        <end position="1205"/>
    </location>
</feature>
<keyword evidence="10" id="KW-0496">Mitochondrion</keyword>
<feature type="domain" description="Mitochondria-eating protein C-terminal" evidence="14">
    <location>
        <begin position="945"/>
        <end position="1135"/>
    </location>
</feature>
<keyword evidence="9" id="KW-0446">Lipid-binding</keyword>
<dbReference type="Pfam" id="PF16026">
    <property type="entry name" value="MIEAP"/>
    <property type="match status" value="1"/>
</dbReference>
<evidence type="ECO:0000256" key="7">
    <source>
        <dbReference type="ARBA" id="ARBA00022787"/>
    </source>
</evidence>
<evidence type="ECO:0000256" key="1">
    <source>
        <dbReference type="ARBA" id="ARBA00004294"/>
    </source>
</evidence>
<feature type="region of interest" description="Disordered" evidence="13">
    <location>
        <begin position="244"/>
        <end position="293"/>
    </location>
</feature>
<keyword evidence="7" id="KW-1000">Mitochondrion outer membrane</keyword>
<feature type="compositionally biased region" description="Pro residues" evidence="13">
    <location>
        <begin position="350"/>
        <end position="365"/>
    </location>
</feature>
<dbReference type="Proteomes" id="UP000095280">
    <property type="component" value="Unplaced"/>
</dbReference>
<dbReference type="InterPro" id="IPR031981">
    <property type="entry name" value="MIEAP_C"/>
</dbReference>
<protein>
    <recommendedName>
        <fullName evidence="5">Mitochondria-eating protein</fullName>
    </recommendedName>
    <alternativeName>
        <fullName evidence="12">Spermatogenesis-associated protein 18</fullName>
    </alternativeName>
</protein>
<evidence type="ECO:0000256" key="13">
    <source>
        <dbReference type="SAM" id="MobiDB-lite"/>
    </source>
</evidence>
<comment type="similarity">
    <text evidence="4">Belongs to the MIEAP family.</text>
</comment>
<evidence type="ECO:0000256" key="6">
    <source>
        <dbReference type="ARBA" id="ARBA00022490"/>
    </source>
</evidence>
<dbReference type="GO" id="GO:0005759">
    <property type="term" value="C:mitochondrial matrix"/>
    <property type="evidence" value="ECO:0007669"/>
    <property type="project" value="UniProtKB-SubCell"/>
</dbReference>
<proteinExistence type="inferred from homology"/>
<feature type="compositionally biased region" description="Polar residues" evidence="13">
    <location>
        <begin position="1192"/>
        <end position="1205"/>
    </location>
</feature>
<feature type="compositionally biased region" description="Low complexity" evidence="13">
    <location>
        <begin position="1141"/>
        <end position="1171"/>
    </location>
</feature>
<dbReference type="GO" id="GO:0008289">
    <property type="term" value="F:lipid binding"/>
    <property type="evidence" value="ECO:0007669"/>
    <property type="project" value="UniProtKB-KW"/>
</dbReference>
<evidence type="ECO:0000256" key="11">
    <source>
        <dbReference type="ARBA" id="ARBA00023136"/>
    </source>
</evidence>
<dbReference type="WBParaSite" id="maker-uti_cns_0012439-snap-gene-0.3-mRNA-1">
    <property type="protein sequence ID" value="maker-uti_cns_0012439-snap-gene-0.3-mRNA-1"/>
    <property type="gene ID" value="maker-uti_cns_0012439-snap-gene-0.3"/>
</dbReference>
<evidence type="ECO:0000256" key="4">
    <source>
        <dbReference type="ARBA" id="ARBA00008233"/>
    </source>
</evidence>
<feature type="region of interest" description="Disordered" evidence="13">
    <location>
        <begin position="186"/>
        <end position="209"/>
    </location>
</feature>
<evidence type="ECO:0000256" key="2">
    <source>
        <dbReference type="ARBA" id="ARBA00004305"/>
    </source>
</evidence>
<feature type="compositionally biased region" description="Polar residues" evidence="13">
    <location>
        <begin position="196"/>
        <end position="205"/>
    </location>
</feature>
<reference evidence="16" key="1">
    <citation type="submission" date="2016-11" db="UniProtKB">
        <authorList>
            <consortium name="WormBaseParasite"/>
        </authorList>
    </citation>
    <scope>IDENTIFICATION</scope>
</reference>
<dbReference type="InterPro" id="IPR026169">
    <property type="entry name" value="MIEAP"/>
</dbReference>
<keyword evidence="15" id="KW-1185">Reference proteome</keyword>
<feature type="compositionally biased region" description="Low complexity" evidence="13">
    <location>
        <begin position="589"/>
        <end position="601"/>
    </location>
</feature>
<feature type="region of interest" description="Disordered" evidence="13">
    <location>
        <begin position="876"/>
        <end position="911"/>
    </location>
</feature>
<feature type="region of interest" description="Disordered" evidence="13">
    <location>
        <begin position="655"/>
        <end position="675"/>
    </location>
</feature>
<feature type="region of interest" description="Disordered" evidence="13">
    <location>
        <begin position="589"/>
        <end position="620"/>
    </location>
</feature>
<feature type="compositionally biased region" description="Low complexity" evidence="13">
    <location>
        <begin position="46"/>
        <end position="65"/>
    </location>
</feature>
<keyword evidence="6" id="KW-0963">Cytoplasm</keyword>
<evidence type="ECO:0000256" key="12">
    <source>
        <dbReference type="ARBA" id="ARBA00032687"/>
    </source>
</evidence>
<evidence type="ECO:0000256" key="10">
    <source>
        <dbReference type="ARBA" id="ARBA00023128"/>
    </source>
</evidence>
<dbReference type="PANTHER" id="PTHR21771">
    <property type="entry name" value="MITOCHONDRIA-EATING PROTEIN-RELATED"/>
    <property type="match status" value="1"/>
</dbReference>
<feature type="region of interest" description="Disordered" evidence="13">
    <location>
        <begin position="40"/>
        <end position="65"/>
    </location>
</feature>
<feature type="region of interest" description="Disordered" evidence="13">
    <location>
        <begin position="529"/>
        <end position="558"/>
    </location>
</feature>
<comment type="subcellular location">
    <subcellularLocation>
        <location evidence="3">Cytoplasm</location>
    </subcellularLocation>
    <subcellularLocation>
        <location evidence="2">Mitochondrion matrix</location>
    </subcellularLocation>
    <subcellularLocation>
        <location evidence="1">Mitochondrion outer membrane</location>
    </subcellularLocation>
</comment>
<evidence type="ECO:0000256" key="3">
    <source>
        <dbReference type="ARBA" id="ARBA00004496"/>
    </source>
</evidence>
<feature type="compositionally biased region" description="Low complexity" evidence="13">
    <location>
        <begin position="398"/>
        <end position="410"/>
    </location>
</feature>
<sequence>MSSISAAPWSHSCARLGSILSISKSSSGIGRSAAELISSPSMLNRSSSGKPTSMMSPMSSSSSGSAGTAAAAAAAAADPAPAAPVAIEPEGPAEEARIAGFTSIATTDVGVVVTDDCIIAEPDSDGPELHRRRSLRFRRYRRQLRKPRSPGMLPSDSLGRTLQCRQLDALLNASCRRRRRLPKRLRQLATDADAADTNSGTTPSMKNCLDGVSGSAAELDAAEAPCEPTNAPATLPAAALPMTTELGESCRDRRSRPRLQRRWQPGEPEQAFAAAPDRDNDSTGSHSRPRLRLRPRILNRRTARAATREVLLPGAVVTGTAAAAQAANDAVPTFPSAFWHLAVAAPLLPPAVSPPPPPPPPPPTFRPDLDEVDERLDAAGPAEVPPDERGPPPPPLREPFLPTLEAAAAGPPGGTRREEVADKDDDCGPQSASAELSSWPLSSAYSSDAAGVVAAVAFANVDDTAATGVEPVAVAVDAVIRDGSNEEPVAADDNLLAPDDAIEARLAPADCNAANSSVRERVRAVLKTTGGRGTDHRGAEHGTLAPSWRQNEQAKPSAATRARSAATESVAEAPGVHIRQDRCAHRFRSASTSWTRSGSSACPIRPSSSTRPQGLGKPAARWLSSEARLSRIRLATSWQQAATSSRVETPLVDADNDIGVAGGRRRPPAGPPMPRPDIDEAWLNGKSSPLSTSGSRNTSDENVATACEIVELNARVQGQLFKLLSLCASEGGLYGTGAAAIRSRLLPLLGHGFFASGLSSDASLSVIADAANRERELGDVRRSYEQSLDELEAELGKFKAENEDIRAELEDTKQELDRQSRASASEKMFSEAEIRDLKLKLSGSEAENDRLRARVRVLDDYERQVRHLREEVAILQGRPPSLYPPPPLLPPPPPPPASRPRTPTPKEAPISDGEIAESVSSHLAYHGRPGPLSPLSPHDPVQRSRQQTLVARFNDAFSVSRLEAMETLRRYYDDQVNNQKIVYAAVLEAFSAAKLAFRAFKSKVRSQLLISHVGPDTLEEAVQDYINCHTDMFDLHLMVQDAIRGLTRNYRLYLPPGIGYDVLTPFLREMCHLAWGMSALAHPVDAAVGYDGELFDEFRYRRSYDSEFSATLVSHHIWPALVQGTAVLVKGEACTRRGGYSSRSRSASRSASPARVNGAAGTARSSGAGRTPRAPSGGNKQQPSARADLGSTARTASTSLSHYID</sequence>
<dbReference type="GO" id="GO:0035694">
    <property type="term" value="P:mitochondrial protein catabolic process"/>
    <property type="evidence" value="ECO:0007669"/>
    <property type="project" value="InterPro"/>
</dbReference>
<feature type="compositionally biased region" description="Pro residues" evidence="13">
    <location>
        <begin position="881"/>
        <end position="898"/>
    </location>
</feature>